<evidence type="ECO:0000256" key="7">
    <source>
        <dbReference type="ARBA" id="ARBA00023320"/>
    </source>
</evidence>
<evidence type="ECO:0000256" key="4">
    <source>
        <dbReference type="ARBA" id="ARBA00022685"/>
    </source>
</evidence>
<keyword evidence="6" id="KW-0027">Amidation</keyword>
<comment type="caution">
    <text evidence="9">The sequence shown here is derived from an EMBL/GenBank/DDBJ whole genome shotgun (WGS) entry which is preliminary data.</text>
</comment>
<accession>A0A8S1F041</accession>
<keyword evidence="5 8" id="KW-0732">Signal</keyword>
<reference evidence="9 10" key="1">
    <citation type="submission" date="2020-04" db="EMBL/GenBank/DDBJ databases">
        <authorList>
            <person name="Laetsch R D."/>
            <person name="Stevens L."/>
            <person name="Kumar S."/>
            <person name="Blaxter L. M."/>
        </authorList>
    </citation>
    <scope>NUCLEOTIDE SEQUENCE [LARGE SCALE GENOMIC DNA]</scope>
</reference>
<name>A0A8S1F041_9PELO</name>
<dbReference type="InterPro" id="IPR002544">
    <property type="entry name" value="FMRFamid-related_peptide-like"/>
</dbReference>
<evidence type="ECO:0000256" key="1">
    <source>
        <dbReference type="ARBA" id="ARBA00004613"/>
    </source>
</evidence>
<comment type="similarity">
    <text evidence="2">Belongs to the FARP (FMRFamide related peptide) family.</text>
</comment>
<evidence type="ECO:0000256" key="5">
    <source>
        <dbReference type="ARBA" id="ARBA00022729"/>
    </source>
</evidence>
<proteinExistence type="inferred from homology"/>
<dbReference type="OrthoDB" id="5813613at2759"/>
<dbReference type="PANTHER" id="PTHR20986">
    <property type="entry name" value="FMRFAMIDE-RELATED PEPTIDES"/>
    <property type="match status" value="1"/>
</dbReference>
<evidence type="ECO:0000256" key="6">
    <source>
        <dbReference type="ARBA" id="ARBA00022815"/>
    </source>
</evidence>
<organism evidence="9 10">
    <name type="scientific">Caenorhabditis bovis</name>
    <dbReference type="NCBI Taxonomy" id="2654633"/>
    <lineage>
        <taxon>Eukaryota</taxon>
        <taxon>Metazoa</taxon>
        <taxon>Ecdysozoa</taxon>
        <taxon>Nematoda</taxon>
        <taxon>Chromadorea</taxon>
        <taxon>Rhabditida</taxon>
        <taxon>Rhabditina</taxon>
        <taxon>Rhabditomorpha</taxon>
        <taxon>Rhabditoidea</taxon>
        <taxon>Rhabditidae</taxon>
        <taxon>Peloderinae</taxon>
        <taxon>Caenorhabditis</taxon>
    </lineage>
</organism>
<evidence type="ECO:0000256" key="2">
    <source>
        <dbReference type="ARBA" id="ARBA00006356"/>
    </source>
</evidence>
<evidence type="ECO:0000313" key="10">
    <source>
        <dbReference type="Proteomes" id="UP000494206"/>
    </source>
</evidence>
<protein>
    <submittedName>
        <fullName evidence="9">Uncharacterized protein</fullName>
    </submittedName>
</protein>
<evidence type="ECO:0000256" key="8">
    <source>
        <dbReference type="SAM" id="SignalP"/>
    </source>
</evidence>
<dbReference type="Proteomes" id="UP000494206">
    <property type="component" value="Unassembled WGS sequence"/>
</dbReference>
<keyword evidence="10" id="KW-1185">Reference proteome</keyword>
<keyword evidence="7" id="KW-0527">Neuropeptide</keyword>
<keyword evidence="4" id="KW-0165">Cleavage on pair of basic residues</keyword>
<dbReference type="EMBL" id="CADEPM010000006">
    <property type="protein sequence ID" value="CAB3407313.1"/>
    <property type="molecule type" value="Genomic_DNA"/>
</dbReference>
<sequence>MLLVVLATLFVTVAAECDLSGIGGASSKELGHRVCKLEEEMAVVERALQEVLQRIDLTIADESRSMEKRKNEFIRFGKRSGELEKGKNEFIRFGKRSNDFIGYVSPTLMDDQTMEKRKNEFIRFGK</sequence>
<evidence type="ECO:0000256" key="3">
    <source>
        <dbReference type="ARBA" id="ARBA00022525"/>
    </source>
</evidence>
<dbReference type="GO" id="GO:0007218">
    <property type="term" value="P:neuropeptide signaling pathway"/>
    <property type="evidence" value="ECO:0007669"/>
    <property type="project" value="UniProtKB-KW"/>
</dbReference>
<dbReference type="InterPro" id="IPR051041">
    <property type="entry name" value="FMRFamide-related_np"/>
</dbReference>
<evidence type="ECO:0000313" key="9">
    <source>
        <dbReference type="EMBL" id="CAB3407313.1"/>
    </source>
</evidence>
<feature type="chain" id="PRO_5035770554" evidence="8">
    <location>
        <begin position="16"/>
        <end position="126"/>
    </location>
</feature>
<gene>
    <name evidence="9" type="ORF">CBOVIS_LOCUS9261</name>
</gene>
<keyword evidence="3" id="KW-0964">Secreted</keyword>
<dbReference type="PANTHER" id="PTHR20986:SF18">
    <property type="entry name" value="FMRF-LIKE PEPTIDE"/>
    <property type="match status" value="1"/>
</dbReference>
<feature type="signal peptide" evidence="8">
    <location>
        <begin position="1"/>
        <end position="15"/>
    </location>
</feature>
<dbReference type="Pfam" id="PF01581">
    <property type="entry name" value="FARP"/>
    <property type="match status" value="3"/>
</dbReference>
<dbReference type="GO" id="GO:0005576">
    <property type="term" value="C:extracellular region"/>
    <property type="evidence" value="ECO:0007669"/>
    <property type="project" value="UniProtKB-SubCell"/>
</dbReference>
<comment type="subcellular location">
    <subcellularLocation>
        <location evidence="1">Secreted</location>
    </subcellularLocation>
</comment>
<dbReference type="AlphaFoldDB" id="A0A8S1F041"/>